<comment type="similarity">
    <text evidence="1">Belongs to the glycosyl hydrolase 20 family.</text>
</comment>
<organism evidence="5 6">
    <name type="scientific">Paracholeplasma vituli</name>
    <dbReference type="NCBI Taxonomy" id="69473"/>
    <lineage>
        <taxon>Bacteria</taxon>
        <taxon>Bacillati</taxon>
        <taxon>Mycoplasmatota</taxon>
        <taxon>Mollicutes</taxon>
        <taxon>Acholeplasmatales</taxon>
        <taxon>Acholeplasmataceae</taxon>
        <taxon>Paracholeplasma</taxon>
    </lineage>
</organism>
<dbReference type="InterPro" id="IPR041063">
    <property type="entry name" value="Glyco_H_20C_C"/>
</dbReference>
<keyword evidence="6" id="KW-1185">Reference proteome</keyword>
<dbReference type="InterPro" id="IPR038901">
    <property type="entry name" value="HEXDC-like"/>
</dbReference>
<gene>
    <name evidence="5" type="ORF">N7603_01200</name>
</gene>
<reference evidence="6" key="1">
    <citation type="submission" date="2023-07" db="EMBL/GenBank/DDBJ databases">
        <title>Novel Mycoplasma species identified in domestic and wild animals.</title>
        <authorList>
            <person name="Volokhov D.V."/>
            <person name="Furtak V.A."/>
            <person name="Zagorodnyaya T.A."/>
        </authorList>
    </citation>
    <scope>NUCLEOTIDE SEQUENCE [LARGE SCALE GENOMIC DNA]</scope>
    <source>
        <strain evidence="6">92-19</strain>
    </source>
</reference>
<dbReference type="RefSeq" id="WP_262095490.1">
    <property type="nucleotide sequence ID" value="NZ_JAOEGN010000002.1"/>
</dbReference>
<dbReference type="Gene3D" id="3.20.20.80">
    <property type="entry name" value="Glycosidases"/>
    <property type="match status" value="1"/>
</dbReference>
<protein>
    <submittedName>
        <fullName evidence="5">Beta-N-acetylhexosaminidase</fullName>
    </submittedName>
</protein>
<accession>A0ABT2PX02</accession>
<evidence type="ECO:0000313" key="6">
    <source>
        <dbReference type="Proteomes" id="UP001209076"/>
    </source>
</evidence>
<dbReference type="Pfam" id="PF18088">
    <property type="entry name" value="Glyco_H_20C_C"/>
    <property type="match status" value="1"/>
</dbReference>
<dbReference type="SUPFAM" id="SSF51445">
    <property type="entry name" value="(Trans)glycosidases"/>
    <property type="match status" value="1"/>
</dbReference>
<dbReference type="Proteomes" id="UP001209076">
    <property type="component" value="Unassembled WGS sequence"/>
</dbReference>
<dbReference type="EMBL" id="JAOEGN010000002">
    <property type="protein sequence ID" value="MCU0104267.1"/>
    <property type="molecule type" value="Genomic_DNA"/>
</dbReference>
<sequence>MKDLLEQLKIQHKIKHFIVSDETKQESDTLYYKSIPSALLYLKHLETTGISLPDDGFSVKGTMVDLSRNAVFKIDYFKSVIRRQALMGFNQIWLYMEDVYELKDYPKFGYLRGKYTQKELKDLDDYAFHLGVELVPCIQTLGHMGQFLRWPSSSPFKDQADVLRIDTAKPLIEAMIDFCQDTFRTNQIHIGMDETFGFSLGTYYKKHGYHNPEDLFLEHLNWVYSLCKQKGYAHILMWSDMFFRHRSQTEYYYDTTITFEEAFLSKIPKDITMVYWDYYNLKPEVYEKMIQIHQKMGLDVVMASGTWIWTKLIYDQEQTQKTAKLAIEAAQKCNLKKIIFTHWQDDGAYVDYESVFLGLFDVTKWMTKGLLSPVFYNNLEEITHENWLVQTKINQLGYYPVKLLWDDLLLGIYLNDLTGYEPKALKPYIQKTKQYLKELKTIDAPHAKALADVLRLKLEIRQACLEDYFTTKTFSRTIRLVKQFKLKMKSLIESFEGLWHDRYRPFGLEVLQTRLFGQIRRADELLYWIDQIILDPNQTLPFFEEVLSKEPYMNFKYLDYGFSSKQ</sequence>
<evidence type="ECO:0000259" key="4">
    <source>
        <dbReference type="Pfam" id="PF18088"/>
    </source>
</evidence>
<keyword evidence="2" id="KW-0378">Hydrolase</keyword>
<dbReference type="CDD" id="cd06565">
    <property type="entry name" value="GH20_GcnA-like"/>
    <property type="match status" value="1"/>
</dbReference>
<evidence type="ECO:0000256" key="2">
    <source>
        <dbReference type="ARBA" id="ARBA00022801"/>
    </source>
</evidence>
<feature type="domain" description="Glycoside Hydrolase 20C C-terminal" evidence="4">
    <location>
        <begin position="402"/>
        <end position="530"/>
    </location>
</feature>
<proteinExistence type="inferred from homology"/>
<name>A0ABT2PX02_9MOLU</name>
<dbReference type="PANTHER" id="PTHR21040:SF8">
    <property type="entry name" value="BCDNA.GH04120"/>
    <property type="match status" value="1"/>
</dbReference>
<dbReference type="InterPro" id="IPR015883">
    <property type="entry name" value="Glyco_hydro_20_cat"/>
</dbReference>
<evidence type="ECO:0000313" key="5">
    <source>
        <dbReference type="EMBL" id="MCU0104267.1"/>
    </source>
</evidence>
<evidence type="ECO:0000259" key="3">
    <source>
        <dbReference type="Pfam" id="PF00728"/>
    </source>
</evidence>
<dbReference type="Gene3D" id="1.20.120.670">
    <property type="entry name" value="N-acetyl-b-d-glucoasminidase"/>
    <property type="match status" value="1"/>
</dbReference>
<feature type="domain" description="Glycoside hydrolase family 20 catalytic" evidence="3">
    <location>
        <begin position="57"/>
        <end position="325"/>
    </location>
</feature>
<dbReference type="Pfam" id="PF00728">
    <property type="entry name" value="Glyco_hydro_20"/>
    <property type="match status" value="1"/>
</dbReference>
<dbReference type="PANTHER" id="PTHR21040">
    <property type="entry name" value="BCDNA.GH04120"/>
    <property type="match status" value="1"/>
</dbReference>
<comment type="caution">
    <text evidence="5">The sequence shown here is derived from an EMBL/GenBank/DDBJ whole genome shotgun (WGS) entry which is preliminary data.</text>
</comment>
<evidence type="ECO:0000256" key="1">
    <source>
        <dbReference type="ARBA" id="ARBA00006285"/>
    </source>
</evidence>
<dbReference type="InterPro" id="IPR017853">
    <property type="entry name" value="GH"/>
</dbReference>